<organism evidence="8 9">
    <name type="scientific">Paenibacillus solisilvae</name>
    <dbReference type="NCBI Taxonomy" id="2486751"/>
    <lineage>
        <taxon>Bacteria</taxon>
        <taxon>Bacillati</taxon>
        <taxon>Bacillota</taxon>
        <taxon>Bacilli</taxon>
        <taxon>Bacillales</taxon>
        <taxon>Paenibacillaceae</taxon>
        <taxon>Paenibacillus</taxon>
    </lineage>
</organism>
<dbReference type="RefSeq" id="WP_379192452.1">
    <property type="nucleotide sequence ID" value="NZ_JBHSOW010000130.1"/>
</dbReference>
<keyword evidence="9" id="KW-1185">Reference proteome</keyword>
<dbReference type="CDD" id="cd06261">
    <property type="entry name" value="TM_PBP2"/>
    <property type="match status" value="1"/>
</dbReference>
<comment type="subcellular location">
    <subcellularLocation>
        <location evidence="1">Cell membrane</location>
        <topology evidence="1">Multi-pass membrane protein</topology>
    </subcellularLocation>
</comment>
<dbReference type="SUPFAM" id="SSF161098">
    <property type="entry name" value="MetI-like"/>
    <property type="match status" value="1"/>
</dbReference>
<proteinExistence type="predicted"/>
<keyword evidence="3" id="KW-1003">Cell membrane</keyword>
<feature type="transmembrane region" description="Helical" evidence="7">
    <location>
        <begin position="140"/>
        <end position="160"/>
    </location>
</feature>
<keyword evidence="4 7" id="KW-0812">Transmembrane</keyword>
<dbReference type="Proteomes" id="UP001596047">
    <property type="component" value="Unassembled WGS sequence"/>
</dbReference>
<accession>A0ABW0W677</accession>
<keyword evidence="5 7" id="KW-1133">Transmembrane helix</keyword>
<evidence type="ECO:0000256" key="7">
    <source>
        <dbReference type="SAM" id="Phobius"/>
    </source>
</evidence>
<comment type="caution">
    <text evidence="8">The sequence shown here is derived from an EMBL/GenBank/DDBJ whole genome shotgun (WGS) entry which is preliminary data.</text>
</comment>
<keyword evidence="2" id="KW-0813">Transport</keyword>
<dbReference type="InterPro" id="IPR035906">
    <property type="entry name" value="MetI-like_sf"/>
</dbReference>
<name>A0ABW0W677_9BACL</name>
<feature type="transmembrane region" description="Helical" evidence="7">
    <location>
        <begin position="12"/>
        <end position="30"/>
    </location>
</feature>
<feature type="transmembrane region" description="Helical" evidence="7">
    <location>
        <begin position="180"/>
        <end position="201"/>
    </location>
</feature>
<evidence type="ECO:0000256" key="1">
    <source>
        <dbReference type="ARBA" id="ARBA00004651"/>
    </source>
</evidence>
<feature type="transmembrane region" description="Helical" evidence="7">
    <location>
        <begin position="72"/>
        <end position="96"/>
    </location>
</feature>
<dbReference type="Gene3D" id="1.10.3720.10">
    <property type="entry name" value="MetI-like"/>
    <property type="match status" value="1"/>
</dbReference>
<evidence type="ECO:0000256" key="5">
    <source>
        <dbReference type="ARBA" id="ARBA00022989"/>
    </source>
</evidence>
<evidence type="ECO:0000256" key="3">
    <source>
        <dbReference type="ARBA" id="ARBA00022475"/>
    </source>
</evidence>
<evidence type="ECO:0000313" key="9">
    <source>
        <dbReference type="Proteomes" id="UP001596047"/>
    </source>
</evidence>
<protein>
    <submittedName>
        <fullName evidence="8">Carbohydrate ABC transporter permease</fullName>
    </submittedName>
</protein>
<evidence type="ECO:0000256" key="6">
    <source>
        <dbReference type="ARBA" id="ARBA00023136"/>
    </source>
</evidence>
<evidence type="ECO:0000256" key="2">
    <source>
        <dbReference type="ARBA" id="ARBA00022448"/>
    </source>
</evidence>
<gene>
    <name evidence="8" type="ORF">ACFPYJ_32015</name>
</gene>
<feature type="transmembrane region" description="Helical" evidence="7">
    <location>
        <begin position="259"/>
        <end position="278"/>
    </location>
</feature>
<dbReference type="EMBL" id="JBHSOW010000130">
    <property type="protein sequence ID" value="MFC5653667.1"/>
    <property type="molecule type" value="Genomic_DNA"/>
</dbReference>
<evidence type="ECO:0000256" key="4">
    <source>
        <dbReference type="ARBA" id="ARBA00022692"/>
    </source>
</evidence>
<dbReference type="InterPro" id="IPR000515">
    <property type="entry name" value="MetI-like"/>
</dbReference>
<keyword evidence="6 7" id="KW-0472">Membrane</keyword>
<dbReference type="PANTHER" id="PTHR43744">
    <property type="entry name" value="ABC TRANSPORTER PERMEASE PROTEIN MG189-RELATED-RELATED"/>
    <property type="match status" value="1"/>
</dbReference>
<evidence type="ECO:0000313" key="8">
    <source>
        <dbReference type="EMBL" id="MFC5653667.1"/>
    </source>
</evidence>
<feature type="transmembrane region" description="Helical" evidence="7">
    <location>
        <begin position="108"/>
        <end position="128"/>
    </location>
</feature>
<dbReference type="PANTHER" id="PTHR43744:SF9">
    <property type="entry name" value="POLYGALACTURONAN_RHAMNOGALACTURONAN TRANSPORT SYSTEM PERMEASE PROTEIN YTCP"/>
    <property type="match status" value="1"/>
</dbReference>
<sequence>MQHRFEDKIIDTVIYTALLVLSLVSLYPFWNALVISLNSGADTSLGGVTVWPRAFTLDNYQVVLSDPRFFRALFMTVLRTVCGTAASIFFTALLAYGLSRKGTMGRKYYMLAAIFTMYFQGGLIPTYLWLRELGLFNNFWVLFVPWIISVWNMIVFRTFFQGLPEGLEESAKIDGCSFRIVLPLSGPVIATLSLFQAVLFWNEWFASGIYINDESLLPVQNYLMNMINSNSAQEMISQLSGVSGGVGDMVTRTITPKSLQMTALMVVSFPIMLVYPFVQKFFVKGVMVGSLKE</sequence>
<reference evidence="9" key="1">
    <citation type="journal article" date="2019" name="Int. J. Syst. Evol. Microbiol.">
        <title>The Global Catalogue of Microorganisms (GCM) 10K type strain sequencing project: providing services to taxonomists for standard genome sequencing and annotation.</title>
        <authorList>
            <consortium name="The Broad Institute Genomics Platform"/>
            <consortium name="The Broad Institute Genome Sequencing Center for Infectious Disease"/>
            <person name="Wu L."/>
            <person name="Ma J."/>
        </authorList>
    </citation>
    <scope>NUCLEOTIDE SEQUENCE [LARGE SCALE GENOMIC DNA]</scope>
    <source>
        <strain evidence="9">CGMCC 1.3240</strain>
    </source>
</reference>